<keyword evidence="5" id="KW-0173">Coenzyme A biosynthesis</keyword>
<evidence type="ECO:0000313" key="10">
    <source>
        <dbReference type="Proteomes" id="UP001230188"/>
    </source>
</evidence>
<dbReference type="InterPro" id="IPR001980">
    <property type="entry name" value="PPAT"/>
</dbReference>
<dbReference type="Gene3D" id="3.40.50.620">
    <property type="entry name" value="HUPs"/>
    <property type="match status" value="1"/>
</dbReference>
<evidence type="ECO:0000256" key="6">
    <source>
        <dbReference type="ARBA" id="ARBA00029346"/>
    </source>
</evidence>
<accession>A0AAD7U536</accession>
<evidence type="ECO:0000313" key="9">
    <source>
        <dbReference type="EMBL" id="KAJ8598415.1"/>
    </source>
</evidence>
<reference evidence="9" key="1">
    <citation type="submission" date="2023-01" db="EMBL/GenBank/DDBJ databases">
        <title>Metagenome sequencing of chrysophaentin producing Chrysophaeum taylorii.</title>
        <authorList>
            <person name="Davison J."/>
            <person name="Bewley C."/>
        </authorList>
    </citation>
    <scope>NUCLEOTIDE SEQUENCE</scope>
    <source>
        <strain evidence="9">NIES-1699</strain>
    </source>
</reference>
<comment type="caution">
    <text evidence="9">The sequence shown here is derived from an EMBL/GenBank/DDBJ whole genome shotgun (WGS) entry which is preliminary data.</text>
</comment>
<evidence type="ECO:0000256" key="3">
    <source>
        <dbReference type="ARBA" id="ARBA00022490"/>
    </source>
</evidence>
<dbReference type="PANTHER" id="PTHR21174:SF0">
    <property type="entry name" value="HD PHOSPHOHYDROLASE FAMILY PROTEIN-RELATED"/>
    <property type="match status" value="1"/>
</dbReference>
<keyword evidence="4" id="KW-0460">Magnesium</keyword>
<feature type="domain" description="Cytidyltransferase-like" evidence="8">
    <location>
        <begin position="304"/>
        <end position="358"/>
    </location>
</feature>
<dbReference type="EMBL" id="JAQMWT010000674">
    <property type="protein sequence ID" value="KAJ8598415.1"/>
    <property type="molecule type" value="Genomic_DNA"/>
</dbReference>
<dbReference type="InterPro" id="IPR014729">
    <property type="entry name" value="Rossmann-like_a/b/a_fold"/>
</dbReference>
<dbReference type="NCBIfam" id="TIGR00125">
    <property type="entry name" value="cyt_tran_rel"/>
    <property type="match status" value="1"/>
</dbReference>
<gene>
    <name evidence="9" type="ORF">CTAYLR_007648</name>
</gene>
<dbReference type="PRINTS" id="PR01020">
    <property type="entry name" value="LPSBIOSNTHSS"/>
</dbReference>
<feature type="region of interest" description="Disordered" evidence="7">
    <location>
        <begin position="446"/>
        <end position="466"/>
    </location>
</feature>
<organism evidence="9 10">
    <name type="scientific">Chrysophaeum taylorii</name>
    <dbReference type="NCBI Taxonomy" id="2483200"/>
    <lineage>
        <taxon>Eukaryota</taxon>
        <taxon>Sar</taxon>
        <taxon>Stramenopiles</taxon>
        <taxon>Ochrophyta</taxon>
        <taxon>Pelagophyceae</taxon>
        <taxon>Pelagomonadales</taxon>
        <taxon>Pelagomonadaceae</taxon>
        <taxon>Chrysophaeum</taxon>
    </lineage>
</organism>
<evidence type="ECO:0000256" key="2">
    <source>
        <dbReference type="ARBA" id="ARBA00013868"/>
    </source>
</evidence>
<keyword evidence="10" id="KW-1185">Reference proteome</keyword>
<comment type="catalytic activity">
    <reaction evidence="6">
        <text>(R)-4'-phosphopantetheine + ATP + H(+) = 3'-dephospho-CoA + diphosphate</text>
        <dbReference type="Rhea" id="RHEA:19801"/>
        <dbReference type="ChEBI" id="CHEBI:15378"/>
        <dbReference type="ChEBI" id="CHEBI:30616"/>
        <dbReference type="ChEBI" id="CHEBI:33019"/>
        <dbReference type="ChEBI" id="CHEBI:57328"/>
        <dbReference type="ChEBI" id="CHEBI:61723"/>
        <dbReference type="EC" id="2.7.7.3"/>
    </reaction>
</comment>
<dbReference type="EC" id="2.7.7.3" evidence="1"/>
<dbReference type="Proteomes" id="UP001230188">
    <property type="component" value="Unassembled WGS sequence"/>
</dbReference>
<dbReference type="GO" id="GO:0004595">
    <property type="term" value="F:pantetheine-phosphate adenylyltransferase activity"/>
    <property type="evidence" value="ECO:0007669"/>
    <property type="project" value="UniProtKB-EC"/>
</dbReference>
<dbReference type="PANTHER" id="PTHR21174">
    <property type="match status" value="1"/>
</dbReference>
<dbReference type="Pfam" id="PF01467">
    <property type="entry name" value="CTP_transf_like"/>
    <property type="match status" value="1"/>
</dbReference>
<dbReference type="GO" id="GO:0015937">
    <property type="term" value="P:coenzyme A biosynthetic process"/>
    <property type="evidence" value="ECO:0007669"/>
    <property type="project" value="UniProtKB-KW"/>
</dbReference>
<evidence type="ECO:0000256" key="7">
    <source>
        <dbReference type="SAM" id="MobiDB-lite"/>
    </source>
</evidence>
<proteinExistence type="predicted"/>
<dbReference type="AlphaFoldDB" id="A0AAD7U536"/>
<evidence type="ECO:0000256" key="4">
    <source>
        <dbReference type="ARBA" id="ARBA00022842"/>
    </source>
</evidence>
<name>A0AAD7U536_9STRA</name>
<protein>
    <recommendedName>
        <fullName evidence="2">Phosphopantetheine adenylyltransferase</fullName>
        <ecNumber evidence="1">2.7.7.3</ecNumber>
    </recommendedName>
</protein>
<evidence type="ECO:0000256" key="5">
    <source>
        <dbReference type="ARBA" id="ARBA00022993"/>
    </source>
</evidence>
<keyword evidence="3" id="KW-0963">Cytoplasm</keyword>
<evidence type="ECO:0000256" key="1">
    <source>
        <dbReference type="ARBA" id="ARBA00012392"/>
    </source>
</evidence>
<evidence type="ECO:0000259" key="8">
    <source>
        <dbReference type="Pfam" id="PF01467"/>
    </source>
</evidence>
<dbReference type="InterPro" id="IPR009218">
    <property type="entry name" value="HD_phosphohydro"/>
</dbReference>
<dbReference type="SUPFAM" id="SSF109604">
    <property type="entry name" value="HD-domain/PDEase-like"/>
    <property type="match status" value="1"/>
</dbReference>
<sequence length="493" mass="54651">MSDDEELAVRWEGVCRALAVGAEERCRFWERIRSAYGEPHRRYHTLEHLSEVFAWRDRFRARLSRPLVVDLAIFFHDIVYDPQSSRNEEESALVLAEFFAAASPELSLLERQLAFEWIVQTKHHRCMADDPIDCKFFMDFDMAVLGKPAAEYDAYAARAREEYASVPEAAWCRGRGAVLEKMATPVFATEEMRELLEERAHENMRREAAALRARYEECSASSRASARVVLALGRARGVLSAGFSPVVPSLLVALAAVTTKQSFFRVATVCVFFAVFAAEIAGSFCRVLKSDAAPPPGRSSSPAIFAGSFNPPHKGHLAILRRLAVRHARVYAVVATNSAKRCAVSADERRELLQWAIDADGELQGVVTAVAHSGYVWSLALELGERPVLYRGIRSWAADGPAEVALLVQNVLGPLLLGWRGGFFNPFPVRTRFLASDPELQHVSSSLVRDRLRRSPPPPPQTAACSSPRVVAGLVPDAIAGDVSRLWSCRDAY</sequence>
<dbReference type="SUPFAM" id="SSF52374">
    <property type="entry name" value="Nucleotidylyl transferase"/>
    <property type="match status" value="1"/>
</dbReference>
<dbReference type="InterPro" id="IPR004821">
    <property type="entry name" value="Cyt_trans-like"/>
</dbReference>